<dbReference type="GO" id="GO:0051539">
    <property type="term" value="F:4 iron, 4 sulfur cluster binding"/>
    <property type="evidence" value="ECO:0007669"/>
    <property type="project" value="UniProtKB-KW"/>
</dbReference>
<dbReference type="Proteomes" id="UP001366166">
    <property type="component" value="Chromosome"/>
</dbReference>
<evidence type="ECO:0000313" key="7">
    <source>
        <dbReference type="EMBL" id="BEQ13222.1"/>
    </source>
</evidence>
<dbReference type="SUPFAM" id="SSF142019">
    <property type="entry name" value="Nqo1 FMN-binding domain-like"/>
    <property type="match status" value="1"/>
</dbReference>
<dbReference type="InterPro" id="IPR037225">
    <property type="entry name" value="Nuo51_FMN-bd_sf"/>
</dbReference>
<dbReference type="Gene3D" id="3.40.30.10">
    <property type="entry name" value="Glutaredoxin"/>
    <property type="match status" value="1"/>
</dbReference>
<dbReference type="PROSITE" id="PS00645">
    <property type="entry name" value="COMPLEX1_51K_2"/>
    <property type="match status" value="1"/>
</dbReference>
<dbReference type="EMBL" id="AP028679">
    <property type="protein sequence ID" value="BEQ13222.1"/>
    <property type="molecule type" value="Genomic_DNA"/>
</dbReference>
<protein>
    <submittedName>
        <fullName evidence="7">NADH dehydrogenase</fullName>
    </submittedName>
</protein>
<dbReference type="SUPFAM" id="SSF140490">
    <property type="entry name" value="Nqo1C-terminal domain-like"/>
    <property type="match status" value="1"/>
</dbReference>
<dbReference type="PROSITE" id="PS00198">
    <property type="entry name" value="4FE4S_FER_1"/>
    <property type="match status" value="1"/>
</dbReference>
<evidence type="ECO:0000256" key="1">
    <source>
        <dbReference type="ARBA" id="ARBA00007523"/>
    </source>
</evidence>
<evidence type="ECO:0000313" key="8">
    <source>
        <dbReference type="Proteomes" id="UP001366166"/>
    </source>
</evidence>
<keyword evidence="8" id="KW-1185">Reference proteome</keyword>
<dbReference type="Pfam" id="PF01512">
    <property type="entry name" value="Complex1_51K"/>
    <property type="match status" value="1"/>
</dbReference>
<dbReference type="InterPro" id="IPR017896">
    <property type="entry name" value="4Fe4S_Fe-S-bd"/>
</dbReference>
<dbReference type="Pfam" id="PF01257">
    <property type="entry name" value="2Fe-2S_thioredx"/>
    <property type="match status" value="1"/>
</dbReference>
<dbReference type="Gene3D" id="6.10.250.1450">
    <property type="match status" value="1"/>
</dbReference>
<dbReference type="Gene3D" id="3.40.50.11540">
    <property type="entry name" value="NADH-ubiquinone oxidoreductase 51kDa subunit"/>
    <property type="match status" value="1"/>
</dbReference>
<dbReference type="FunFam" id="1.20.1440.230:FF:000001">
    <property type="entry name" value="Mitochondrial NADH dehydrogenase flavoprotein 1"/>
    <property type="match status" value="1"/>
</dbReference>
<dbReference type="RefSeq" id="WP_338604681.1">
    <property type="nucleotide sequence ID" value="NZ_AP028679.1"/>
</dbReference>
<feature type="domain" description="4Fe-4S ferredoxin-type" evidence="6">
    <location>
        <begin position="601"/>
        <end position="628"/>
    </location>
</feature>
<dbReference type="InterPro" id="IPR001949">
    <property type="entry name" value="NADH-UbQ_OxRdtase_51kDa_CS"/>
</dbReference>
<feature type="domain" description="4Fe-4S ferredoxin-type" evidence="6">
    <location>
        <begin position="571"/>
        <end position="600"/>
    </location>
</feature>
<dbReference type="PANTHER" id="PTHR43578">
    <property type="entry name" value="NADH-QUINONE OXIDOREDUCTASE SUBUNIT F"/>
    <property type="match status" value="1"/>
</dbReference>
<dbReference type="AlphaFoldDB" id="A0AAU9E9F8"/>
<gene>
    <name evidence="7" type="ORF">FAK_02880</name>
</gene>
<evidence type="ECO:0000256" key="2">
    <source>
        <dbReference type="ARBA" id="ARBA00022485"/>
    </source>
</evidence>
<evidence type="ECO:0000259" key="6">
    <source>
        <dbReference type="PROSITE" id="PS51379"/>
    </source>
</evidence>
<comment type="similarity">
    <text evidence="1">Belongs to the complex I 51 kDa subunit family.</text>
</comment>
<keyword evidence="4" id="KW-0408">Iron</keyword>
<keyword evidence="5" id="KW-0411">Iron-sulfur</keyword>
<dbReference type="KEGG" id="dmp:FAK_02880"/>
<dbReference type="SUPFAM" id="SSF142984">
    <property type="entry name" value="Nqo1 middle domain-like"/>
    <property type="match status" value="1"/>
</dbReference>
<evidence type="ECO:0000256" key="3">
    <source>
        <dbReference type="ARBA" id="ARBA00022723"/>
    </source>
</evidence>
<keyword evidence="3" id="KW-0479">Metal-binding</keyword>
<dbReference type="NCBIfam" id="NF010120">
    <property type="entry name" value="PRK13596.1"/>
    <property type="match status" value="1"/>
</dbReference>
<dbReference type="CDD" id="cd02980">
    <property type="entry name" value="TRX_Fd_family"/>
    <property type="match status" value="1"/>
</dbReference>
<dbReference type="Gene3D" id="3.30.70.20">
    <property type="match status" value="1"/>
</dbReference>
<dbReference type="PANTHER" id="PTHR43578:SF3">
    <property type="entry name" value="NADH-QUINONE OXIDOREDUCTASE SUBUNIT F"/>
    <property type="match status" value="1"/>
</dbReference>
<dbReference type="Gene3D" id="3.10.20.600">
    <property type="match status" value="1"/>
</dbReference>
<dbReference type="InterPro" id="IPR019575">
    <property type="entry name" value="Nuop51_4Fe4S-bd"/>
</dbReference>
<dbReference type="SUPFAM" id="SSF54862">
    <property type="entry name" value="4Fe-4S ferredoxins"/>
    <property type="match status" value="1"/>
</dbReference>
<proteinExistence type="inferred from homology"/>
<organism evidence="7 8">
    <name type="scientific">Desulfoferula mesophila</name>
    <dbReference type="NCBI Taxonomy" id="3058419"/>
    <lineage>
        <taxon>Bacteria</taxon>
        <taxon>Pseudomonadati</taxon>
        <taxon>Thermodesulfobacteriota</taxon>
        <taxon>Desulfarculia</taxon>
        <taxon>Desulfarculales</taxon>
        <taxon>Desulfarculaceae</taxon>
        <taxon>Desulfoferula</taxon>
    </lineage>
</organism>
<dbReference type="SMART" id="SM00928">
    <property type="entry name" value="NADH_4Fe-4S"/>
    <property type="match status" value="1"/>
</dbReference>
<dbReference type="GO" id="GO:0046872">
    <property type="term" value="F:metal ion binding"/>
    <property type="evidence" value="ECO:0007669"/>
    <property type="project" value="UniProtKB-KW"/>
</dbReference>
<evidence type="ECO:0000256" key="5">
    <source>
        <dbReference type="ARBA" id="ARBA00023014"/>
    </source>
</evidence>
<dbReference type="Pfam" id="PF10589">
    <property type="entry name" value="NADH_4Fe-4S"/>
    <property type="match status" value="1"/>
</dbReference>
<evidence type="ECO:0000256" key="4">
    <source>
        <dbReference type="ARBA" id="ARBA00023004"/>
    </source>
</evidence>
<sequence length="628" mass="67069">MQATAKDTTELRLGSLEELEKLRGELRAAEDPDQTRIIVCHGTGCVANGSPGVTQALKDALAAAGEQVEVMPGIKTTGCHGFCSRGPLVIIKPKNIFYQQVKPADAEEIVQQTIVKGETVERLLYKLPQSGEAVETTEDIPFYAGQERVVLKNIGQIDPTKIDDAIRAGAYAGAAKALTTMEPQQVIDEVIKSGLRGRGGAGFPTGVKWNLAAKHQGGQKYVLCNADEGDPGAFMDRSVMEGDPHAVVEGMIIGGYAIGADTGYVYVRAEYPLAIKHLEKALADARALGLLGENILGSGFNFDIRINRGAGAFVCGEETALMRSVEGKVGEPVPRPPYPSDKGLFGKPSVLNNVETWANVSRILDRGADWFASLGTEKSKGTKVFALVGKVNNVGLVEVPMGIKLKDIVMTIGGGVPGSDRFKAVQTGGPSGGCLPWEDAELPVDFDSLIAAGSMMGSGGMIVMDDRDCMVDVAKYFLGFLEEESCGKCFPCRLGVPRLRETLNRFSKGEGTIEDIDDLYSMAEAIKAGSLCALGGTAPNAVLSTLRYFRDEYEAHILEHRCPAGVCKDLITYSIDPEACTGCHACFRACPQNAVSGEKKKPHTIDESLCIRCGMCLESCKFGAVQVQ</sequence>
<dbReference type="SUPFAM" id="SSF52833">
    <property type="entry name" value="Thioredoxin-like"/>
    <property type="match status" value="1"/>
</dbReference>
<dbReference type="Gene3D" id="1.20.1440.230">
    <property type="entry name" value="NADH-ubiquinone oxidoreductase 51kDa subunit, iron-sulphur binding domain"/>
    <property type="match status" value="1"/>
</dbReference>
<dbReference type="InterPro" id="IPR036249">
    <property type="entry name" value="Thioredoxin-like_sf"/>
</dbReference>
<dbReference type="InterPro" id="IPR037207">
    <property type="entry name" value="Nuop51_4Fe4S-bd_sf"/>
</dbReference>
<dbReference type="Pfam" id="PF13237">
    <property type="entry name" value="Fer4_10"/>
    <property type="match status" value="1"/>
</dbReference>
<dbReference type="PROSITE" id="PS51379">
    <property type="entry name" value="4FE4S_FER_2"/>
    <property type="match status" value="2"/>
</dbReference>
<dbReference type="InterPro" id="IPR017900">
    <property type="entry name" value="4Fe4S_Fe_S_CS"/>
</dbReference>
<dbReference type="InterPro" id="IPR011538">
    <property type="entry name" value="Nuo51_FMN-bd"/>
</dbReference>
<name>A0AAU9E9F8_9BACT</name>
<keyword evidence="2" id="KW-0004">4Fe-4S</keyword>
<reference evidence="8" key="1">
    <citation type="journal article" date="2023" name="Arch. Microbiol.">
        <title>Desulfoferula mesophilus gen. nov. sp. nov., a mesophilic sulfate-reducing bacterium isolated from a brackish lake sediment.</title>
        <authorList>
            <person name="Watanabe T."/>
            <person name="Yabe T."/>
            <person name="Tsuji J.M."/>
            <person name="Fukui M."/>
        </authorList>
    </citation>
    <scope>NUCLEOTIDE SEQUENCE [LARGE SCALE GENOMIC DNA]</scope>
    <source>
        <strain evidence="8">12FAK</strain>
    </source>
</reference>
<dbReference type="FunFam" id="3.40.50.11540:FF:000001">
    <property type="entry name" value="NADH dehydrogenase [ubiquinone] flavoprotein 1, mitochondrial"/>
    <property type="match status" value="1"/>
</dbReference>
<dbReference type="GO" id="GO:0010181">
    <property type="term" value="F:FMN binding"/>
    <property type="evidence" value="ECO:0007669"/>
    <property type="project" value="InterPro"/>
</dbReference>
<dbReference type="GO" id="GO:0008137">
    <property type="term" value="F:NADH dehydrogenase (ubiquinone) activity"/>
    <property type="evidence" value="ECO:0007669"/>
    <property type="project" value="InterPro"/>
</dbReference>
<accession>A0AAU9E9F8</accession>